<dbReference type="Pfam" id="PF00149">
    <property type="entry name" value="Metallophos"/>
    <property type="match status" value="1"/>
</dbReference>
<dbReference type="Proteomes" id="UP000215137">
    <property type="component" value="Chromosome"/>
</dbReference>
<dbReference type="KEGG" id="bko:CKF48_18770"/>
<accession>A0A248TLU2</accession>
<sequence length="273" mass="30338">MYIILAGALLFIFVGVVVYMYKEAHKDTIEVRKVAIQGFPESLAGLNIFFISDIHRRELSGKLIQAVKDRKVDIVCIGGDLTEKGVPLARTKRNIENLVSIAPTYFVWGNNDYEVDFHELDALLLDLGVKILDNSAVSFEGSDGKRIVLLGTDDFSRERDQIDLAIEDAGNGCRILMSHDPGIVDYLLPEYQISFMMSGHTHGGQIRILNWGPYEKGGMKYKNGIPYFVSNGYGTTALPLRLGAPAQTHILSLYPSLEGNVKDDSPTKVYTIH</sequence>
<dbReference type="EMBL" id="CP022983">
    <property type="protein sequence ID" value="ASV69166.1"/>
    <property type="molecule type" value="Genomic_DNA"/>
</dbReference>
<evidence type="ECO:0000313" key="2">
    <source>
        <dbReference type="EMBL" id="ASV69166.1"/>
    </source>
</evidence>
<dbReference type="OrthoDB" id="9780884at2"/>
<reference evidence="2 3" key="1">
    <citation type="submission" date="2017-08" db="EMBL/GenBank/DDBJ databases">
        <title>Complete Genome Sequence of Bacillus kochii Oregon-R-modENCODE STRAIN BDGP4, isolated from Drosophila melanogaster gut.</title>
        <authorList>
            <person name="Wan K.H."/>
            <person name="Yu C."/>
            <person name="Park S."/>
            <person name="Hammonds A.S."/>
            <person name="Booth B.W."/>
            <person name="Celniker S.E."/>
        </authorList>
    </citation>
    <scope>NUCLEOTIDE SEQUENCE [LARGE SCALE GENOMIC DNA]</scope>
    <source>
        <strain evidence="2 3">BDGP4</strain>
    </source>
</reference>
<organism evidence="2 3">
    <name type="scientific">Cytobacillus kochii</name>
    <dbReference type="NCBI Taxonomy" id="859143"/>
    <lineage>
        <taxon>Bacteria</taxon>
        <taxon>Bacillati</taxon>
        <taxon>Bacillota</taxon>
        <taxon>Bacilli</taxon>
        <taxon>Bacillales</taxon>
        <taxon>Bacillaceae</taxon>
        <taxon>Cytobacillus</taxon>
    </lineage>
</organism>
<name>A0A248TLU2_9BACI</name>
<gene>
    <name evidence="2" type="ORF">CKF48_18770</name>
</gene>
<evidence type="ECO:0000313" key="3">
    <source>
        <dbReference type="Proteomes" id="UP000215137"/>
    </source>
</evidence>
<proteinExistence type="predicted"/>
<dbReference type="InterPro" id="IPR029052">
    <property type="entry name" value="Metallo-depent_PP-like"/>
</dbReference>
<evidence type="ECO:0000259" key="1">
    <source>
        <dbReference type="Pfam" id="PF00149"/>
    </source>
</evidence>
<dbReference type="PANTHER" id="PTHR31302">
    <property type="entry name" value="TRANSMEMBRANE PROTEIN WITH METALLOPHOSPHOESTERASE DOMAIN-RELATED"/>
    <property type="match status" value="1"/>
</dbReference>
<dbReference type="InterPro" id="IPR004843">
    <property type="entry name" value="Calcineurin-like_PHP"/>
</dbReference>
<dbReference type="GO" id="GO:0016020">
    <property type="term" value="C:membrane"/>
    <property type="evidence" value="ECO:0007669"/>
    <property type="project" value="GOC"/>
</dbReference>
<dbReference type="GO" id="GO:0008758">
    <property type="term" value="F:UDP-2,3-diacylglucosamine hydrolase activity"/>
    <property type="evidence" value="ECO:0007669"/>
    <property type="project" value="TreeGrafter"/>
</dbReference>
<dbReference type="RefSeq" id="WP_095372730.1">
    <property type="nucleotide sequence ID" value="NZ_CP022983.1"/>
</dbReference>
<dbReference type="Gene3D" id="3.60.21.10">
    <property type="match status" value="1"/>
</dbReference>
<keyword evidence="3" id="KW-1185">Reference proteome</keyword>
<protein>
    <submittedName>
        <fullName evidence="2">Metallophosphoesterase</fullName>
    </submittedName>
</protein>
<feature type="domain" description="Calcineurin-like phosphoesterase" evidence="1">
    <location>
        <begin position="47"/>
        <end position="203"/>
    </location>
</feature>
<dbReference type="GO" id="GO:0009245">
    <property type="term" value="P:lipid A biosynthetic process"/>
    <property type="evidence" value="ECO:0007669"/>
    <property type="project" value="TreeGrafter"/>
</dbReference>
<dbReference type="AlphaFoldDB" id="A0A248TLU2"/>
<dbReference type="InterPro" id="IPR051158">
    <property type="entry name" value="Metallophosphoesterase_sf"/>
</dbReference>
<dbReference type="PANTHER" id="PTHR31302:SF32">
    <property type="entry name" value="PHOSPHOESTERASE"/>
    <property type="match status" value="1"/>
</dbReference>
<dbReference type="SUPFAM" id="SSF56300">
    <property type="entry name" value="Metallo-dependent phosphatases"/>
    <property type="match status" value="1"/>
</dbReference>